<accession>A0A0M9VHK8</accession>
<keyword evidence="4" id="KW-1185">Reference proteome</keyword>
<dbReference type="EMBL" id="LIYD01000005">
    <property type="protein sequence ID" value="KOS05670.1"/>
    <property type="molecule type" value="Genomic_DNA"/>
</dbReference>
<evidence type="ECO:0000256" key="2">
    <source>
        <dbReference type="SAM" id="SignalP"/>
    </source>
</evidence>
<feature type="chain" id="PRO_5005839112" description="Cytochrome C551" evidence="2">
    <location>
        <begin position="20"/>
        <end position="68"/>
    </location>
</feature>
<evidence type="ECO:0000313" key="4">
    <source>
        <dbReference type="Proteomes" id="UP000037755"/>
    </source>
</evidence>
<feature type="signal peptide" evidence="2">
    <location>
        <begin position="1"/>
        <end position="19"/>
    </location>
</feature>
<sequence>MKKLLYTTLFALGLTVASCGSNKTENEAEADSIATDTVADAPMPISTDVTGTTTDTVPNDTVSPPPAP</sequence>
<dbReference type="STRING" id="1202724.AM493_06205"/>
<evidence type="ECO:0000313" key="3">
    <source>
        <dbReference type="EMBL" id="KOS05670.1"/>
    </source>
</evidence>
<organism evidence="3 4">
    <name type="scientific">Flavobacterium akiainvivens</name>
    <dbReference type="NCBI Taxonomy" id="1202724"/>
    <lineage>
        <taxon>Bacteria</taxon>
        <taxon>Pseudomonadati</taxon>
        <taxon>Bacteroidota</taxon>
        <taxon>Flavobacteriia</taxon>
        <taxon>Flavobacteriales</taxon>
        <taxon>Flavobacteriaceae</taxon>
        <taxon>Flavobacterium</taxon>
    </lineage>
</organism>
<protein>
    <recommendedName>
        <fullName evidence="5">Cytochrome C551</fullName>
    </recommendedName>
</protein>
<dbReference type="OrthoDB" id="9998438at2"/>
<comment type="caution">
    <text evidence="3">The sequence shown here is derived from an EMBL/GenBank/DDBJ whole genome shotgun (WGS) entry which is preliminary data.</text>
</comment>
<feature type="region of interest" description="Disordered" evidence="1">
    <location>
        <begin position="20"/>
        <end position="68"/>
    </location>
</feature>
<dbReference type="RefSeq" id="WP_054406878.1">
    <property type="nucleotide sequence ID" value="NZ_FOYA01000003.1"/>
</dbReference>
<dbReference type="Proteomes" id="UP000037755">
    <property type="component" value="Unassembled WGS sequence"/>
</dbReference>
<keyword evidence="2" id="KW-0732">Signal</keyword>
<feature type="compositionally biased region" description="Low complexity" evidence="1">
    <location>
        <begin position="47"/>
        <end position="62"/>
    </location>
</feature>
<dbReference type="PATRIC" id="fig|1202724.3.peg.1288"/>
<dbReference type="PROSITE" id="PS51257">
    <property type="entry name" value="PROKAR_LIPOPROTEIN"/>
    <property type="match status" value="1"/>
</dbReference>
<proteinExistence type="predicted"/>
<dbReference type="AlphaFoldDB" id="A0A0M9VHK8"/>
<evidence type="ECO:0000256" key="1">
    <source>
        <dbReference type="SAM" id="MobiDB-lite"/>
    </source>
</evidence>
<gene>
    <name evidence="3" type="ORF">AM493_06205</name>
</gene>
<reference evidence="3 4" key="1">
    <citation type="submission" date="2015-08" db="EMBL/GenBank/DDBJ databases">
        <title>Whole genome sequence of Flavobacterium akiainvivens IK-1T, from decaying Wikstroemia oahuensis, an endemic Hawaiian shrub.</title>
        <authorList>
            <person name="Wan X."/>
            <person name="Hou S."/>
            <person name="Saito J."/>
            <person name="Donachie S."/>
        </authorList>
    </citation>
    <scope>NUCLEOTIDE SEQUENCE [LARGE SCALE GENOMIC DNA]</scope>
    <source>
        <strain evidence="3 4">IK-1</strain>
    </source>
</reference>
<evidence type="ECO:0008006" key="5">
    <source>
        <dbReference type="Google" id="ProtNLM"/>
    </source>
</evidence>
<name>A0A0M9VHK8_9FLAO</name>